<dbReference type="Pfam" id="PF03466">
    <property type="entry name" value="LysR_substrate"/>
    <property type="match status" value="1"/>
</dbReference>
<dbReference type="OrthoDB" id="7333438at2"/>
<organism evidence="3 4">
    <name type="scientific">Falsiroseomonas bella</name>
    <dbReference type="NCBI Taxonomy" id="2184016"/>
    <lineage>
        <taxon>Bacteria</taxon>
        <taxon>Pseudomonadati</taxon>
        <taxon>Pseudomonadota</taxon>
        <taxon>Alphaproteobacteria</taxon>
        <taxon>Acetobacterales</taxon>
        <taxon>Roseomonadaceae</taxon>
        <taxon>Falsiroseomonas</taxon>
    </lineage>
</organism>
<keyword evidence="4" id="KW-1185">Reference proteome</keyword>
<evidence type="ECO:0000313" key="3">
    <source>
        <dbReference type="EMBL" id="PWS34351.1"/>
    </source>
</evidence>
<dbReference type="InterPro" id="IPR005119">
    <property type="entry name" value="LysR_subst-bd"/>
</dbReference>
<dbReference type="AlphaFoldDB" id="A0A317F5C6"/>
<dbReference type="Gene3D" id="3.40.190.290">
    <property type="match status" value="1"/>
</dbReference>
<evidence type="ECO:0000259" key="2">
    <source>
        <dbReference type="Pfam" id="PF03466"/>
    </source>
</evidence>
<protein>
    <recommendedName>
        <fullName evidence="2">LysR substrate-binding domain-containing protein</fullName>
    </recommendedName>
</protein>
<dbReference type="Proteomes" id="UP000245765">
    <property type="component" value="Unassembled WGS sequence"/>
</dbReference>
<feature type="region of interest" description="Disordered" evidence="1">
    <location>
        <begin position="29"/>
        <end position="64"/>
    </location>
</feature>
<evidence type="ECO:0000256" key="1">
    <source>
        <dbReference type="SAM" id="MobiDB-lite"/>
    </source>
</evidence>
<dbReference type="EMBL" id="QGNA01000007">
    <property type="protein sequence ID" value="PWS34351.1"/>
    <property type="molecule type" value="Genomic_DNA"/>
</dbReference>
<name>A0A317F5C6_9PROT</name>
<feature type="domain" description="LysR substrate-binding" evidence="2">
    <location>
        <begin position="143"/>
        <end position="209"/>
    </location>
</feature>
<dbReference type="SUPFAM" id="SSF53850">
    <property type="entry name" value="Periplasmic binding protein-like II"/>
    <property type="match status" value="1"/>
</dbReference>
<proteinExistence type="predicted"/>
<comment type="caution">
    <text evidence="3">The sequence shown here is derived from an EMBL/GenBank/DDBJ whole genome shotgun (WGS) entry which is preliminary data.</text>
</comment>
<sequence length="228" mass="23581">MHRAAADDIAARAGAVLDLDILAAADGARPGRAVRGKSGRGERGAKQQGRRAQRGPGESGHEGFLSQSAAAVAAGIGALALAEATVTAPKLGGSSACNLPRRRSRVRDNAQRCGMRRGAFGPMPQPGKACMLRRIFAGEAHDRVSTVAPAAREGIGLAVLPCYHGDPEPRLVRVLAEPVPALTRELWVVTHEDLRRTARVRACLDVIGEGIAAQRALIEGAGSAGGTA</sequence>
<evidence type="ECO:0000313" key="4">
    <source>
        <dbReference type="Proteomes" id="UP000245765"/>
    </source>
</evidence>
<gene>
    <name evidence="3" type="ORF">DFH01_25350</name>
</gene>
<reference evidence="4" key="1">
    <citation type="submission" date="2018-05" db="EMBL/GenBank/DDBJ databases">
        <authorList>
            <person name="Du Z."/>
            <person name="Wang X."/>
        </authorList>
    </citation>
    <scope>NUCLEOTIDE SEQUENCE [LARGE SCALE GENOMIC DNA]</scope>
    <source>
        <strain evidence="4">CQN31</strain>
    </source>
</reference>
<accession>A0A317F5C6</accession>